<evidence type="ECO:0000256" key="1">
    <source>
        <dbReference type="SAM" id="Phobius"/>
    </source>
</evidence>
<reference evidence="2" key="1">
    <citation type="journal article" date="2021" name="Proc. Natl. Acad. Sci. U.S.A.">
        <title>A Catalog of Tens of Thousands of Viruses from Human Metagenomes Reveals Hidden Associations with Chronic Diseases.</title>
        <authorList>
            <person name="Tisza M.J."/>
            <person name="Buck C.B."/>
        </authorList>
    </citation>
    <scope>NUCLEOTIDE SEQUENCE</scope>
    <source>
        <strain evidence="2">CtNQV2</strain>
    </source>
</reference>
<proteinExistence type="predicted"/>
<keyword evidence="1" id="KW-0812">Transmembrane</keyword>
<keyword evidence="1" id="KW-0472">Membrane</keyword>
<evidence type="ECO:0000313" key="2">
    <source>
        <dbReference type="EMBL" id="DAF43913.1"/>
    </source>
</evidence>
<feature type="transmembrane region" description="Helical" evidence="1">
    <location>
        <begin position="105"/>
        <end position="126"/>
    </location>
</feature>
<dbReference type="EMBL" id="BK032510">
    <property type="protein sequence ID" value="DAF43913.1"/>
    <property type="molecule type" value="Genomic_DNA"/>
</dbReference>
<organism evidence="2">
    <name type="scientific">Myoviridae sp. ctNQV2</name>
    <dbReference type="NCBI Taxonomy" id="2827683"/>
    <lineage>
        <taxon>Viruses</taxon>
        <taxon>Duplodnaviria</taxon>
        <taxon>Heunggongvirae</taxon>
        <taxon>Uroviricota</taxon>
        <taxon>Caudoviricetes</taxon>
    </lineage>
</organism>
<sequence length="181" mass="20032">MKKVLILLIFSFLTCFVTFAQNSSDGTVILTAEQYNALPINVKESIEKENTYKTIGKWAGLGKEIGEGVNSALMAIEGSATRISETTLGKTAMNVVVWKFVGKDIIRIIIGILVLTIGVPIMINLINSYKPHKTLIKKHFIKEKMQFEKEYRYDSGDGDSVAFCYGGLLVIIAVACLIMFV</sequence>
<keyword evidence="1" id="KW-1133">Transmembrane helix</keyword>
<feature type="transmembrane region" description="Helical" evidence="1">
    <location>
        <begin position="161"/>
        <end position="180"/>
    </location>
</feature>
<accession>A0A8S5RZ36</accession>
<name>A0A8S5RZ36_9CAUD</name>
<protein>
    <submittedName>
        <fullName evidence="2">Uncharacterized protein</fullName>
    </submittedName>
</protein>